<dbReference type="EMBL" id="JAAKYA010000023">
    <property type="protein sequence ID" value="NGO38547.1"/>
    <property type="molecule type" value="Genomic_DNA"/>
</dbReference>
<dbReference type="NCBIfam" id="TIGR01587">
    <property type="entry name" value="cas3_core"/>
    <property type="match status" value="1"/>
</dbReference>
<dbReference type="GO" id="GO:0051607">
    <property type="term" value="P:defense response to virus"/>
    <property type="evidence" value="ECO:0007669"/>
    <property type="project" value="UniProtKB-KW"/>
</dbReference>
<evidence type="ECO:0000256" key="4">
    <source>
        <dbReference type="ARBA" id="ARBA00022723"/>
    </source>
</evidence>
<proteinExistence type="inferred from homology"/>
<dbReference type="InterPro" id="IPR050079">
    <property type="entry name" value="DEAD_box_RNA_helicase"/>
</dbReference>
<dbReference type="GO" id="GO:0005829">
    <property type="term" value="C:cytosol"/>
    <property type="evidence" value="ECO:0007669"/>
    <property type="project" value="TreeGrafter"/>
</dbReference>
<reference evidence="13 14" key="1">
    <citation type="submission" date="2020-02" db="EMBL/GenBank/DDBJ databases">
        <title>Draft genome sequence of Limisphaera ngatamarikiensis NGM72.4T, a thermophilic Verrucomicrobia grouped in subdivision 3.</title>
        <authorList>
            <person name="Carere C.R."/>
            <person name="Steen J."/>
            <person name="Hugenholtz P."/>
            <person name="Stott M.B."/>
        </authorList>
    </citation>
    <scope>NUCLEOTIDE SEQUENCE [LARGE SCALE GENOMIC DNA]</scope>
    <source>
        <strain evidence="13 14">NGM72.4</strain>
    </source>
</reference>
<evidence type="ECO:0000256" key="6">
    <source>
        <dbReference type="ARBA" id="ARBA00022801"/>
    </source>
</evidence>
<dbReference type="PROSITE" id="PS51643">
    <property type="entry name" value="HD_CAS3"/>
    <property type="match status" value="1"/>
</dbReference>
<comment type="caution">
    <text evidence="13">The sequence shown here is derived from an EMBL/GenBank/DDBJ whole genome shotgun (WGS) entry which is preliminary data.</text>
</comment>
<dbReference type="GO" id="GO:0005524">
    <property type="term" value="F:ATP binding"/>
    <property type="evidence" value="ECO:0007669"/>
    <property type="project" value="UniProtKB-KW"/>
</dbReference>
<dbReference type="InterPro" id="IPR027417">
    <property type="entry name" value="P-loop_NTPase"/>
</dbReference>
<dbReference type="InterPro" id="IPR038257">
    <property type="entry name" value="CRISPR-assoc_Cas3_HD_sf"/>
</dbReference>
<accession>A0A6M1RM66</accession>
<dbReference type="GO" id="GO:0003724">
    <property type="term" value="F:RNA helicase activity"/>
    <property type="evidence" value="ECO:0007669"/>
    <property type="project" value="TreeGrafter"/>
</dbReference>
<gene>
    <name evidence="13" type="primary">cas3</name>
    <name evidence="13" type="ORF">G4L39_03920</name>
</gene>
<dbReference type="Proteomes" id="UP000477311">
    <property type="component" value="Unassembled WGS sequence"/>
</dbReference>
<keyword evidence="5" id="KW-0547">Nucleotide-binding</keyword>
<dbReference type="InterPro" id="IPR054712">
    <property type="entry name" value="Cas3-like_dom"/>
</dbReference>
<dbReference type="GO" id="GO:0004518">
    <property type="term" value="F:nuclease activity"/>
    <property type="evidence" value="ECO:0007669"/>
    <property type="project" value="UniProtKB-KW"/>
</dbReference>
<evidence type="ECO:0000313" key="13">
    <source>
        <dbReference type="EMBL" id="NGO38547.1"/>
    </source>
</evidence>
<dbReference type="SUPFAM" id="SSF52540">
    <property type="entry name" value="P-loop containing nucleoside triphosphate hydrolases"/>
    <property type="match status" value="1"/>
</dbReference>
<dbReference type="Pfam" id="PF22590">
    <property type="entry name" value="Cas3-like_C_2"/>
    <property type="match status" value="1"/>
</dbReference>
<comment type="similarity">
    <text evidence="1">In the N-terminal section; belongs to the CRISPR-associated nuclease Cas3-HD family.</text>
</comment>
<evidence type="ECO:0000256" key="9">
    <source>
        <dbReference type="ARBA" id="ARBA00023118"/>
    </source>
</evidence>
<evidence type="ECO:0000259" key="12">
    <source>
        <dbReference type="PROSITE" id="PS51643"/>
    </source>
</evidence>
<evidence type="ECO:0000256" key="8">
    <source>
        <dbReference type="ARBA" id="ARBA00022840"/>
    </source>
</evidence>
<evidence type="ECO:0000313" key="14">
    <source>
        <dbReference type="Proteomes" id="UP000477311"/>
    </source>
</evidence>
<dbReference type="AlphaFoldDB" id="A0A6M1RM66"/>
<feature type="domain" description="HD Cas3-type" evidence="12">
    <location>
        <begin position="602"/>
        <end position="823"/>
    </location>
</feature>
<keyword evidence="3" id="KW-0540">Nuclease</keyword>
<dbReference type="InterPro" id="IPR001650">
    <property type="entry name" value="Helicase_C-like"/>
</dbReference>
<dbReference type="SMART" id="SM00490">
    <property type="entry name" value="HELICc"/>
    <property type="match status" value="1"/>
</dbReference>
<protein>
    <submittedName>
        <fullName evidence="13">CRISPR-associated helicase Cas3</fullName>
    </submittedName>
</protein>
<dbReference type="PROSITE" id="PS51194">
    <property type="entry name" value="HELICASE_CTER"/>
    <property type="match status" value="1"/>
</dbReference>
<dbReference type="GO" id="GO:0046872">
    <property type="term" value="F:metal ion binding"/>
    <property type="evidence" value="ECO:0007669"/>
    <property type="project" value="UniProtKB-KW"/>
</dbReference>
<dbReference type="Gene3D" id="1.10.3210.30">
    <property type="match status" value="1"/>
</dbReference>
<feature type="domain" description="Helicase C-terminal" evidence="11">
    <location>
        <begin position="269"/>
        <end position="436"/>
    </location>
</feature>
<evidence type="ECO:0000256" key="10">
    <source>
        <dbReference type="ARBA" id="ARBA00038437"/>
    </source>
</evidence>
<keyword evidence="7" id="KW-0347">Helicase</keyword>
<name>A0A6M1RM66_9BACT</name>
<dbReference type="Gene3D" id="3.40.50.300">
    <property type="entry name" value="P-loop containing nucleotide triphosphate hydrolases"/>
    <property type="match status" value="2"/>
</dbReference>
<comment type="similarity">
    <text evidence="10">Belongs to the DEAD box helicase family.</text>
</comment>
<keyword evidence="6" id="KW-0378">Hydrolase</keyword>
<dbReference type="GO" id="GO:0016787">
    <property type="term" value="F:hydrolase activity"/>
    <property type="evidence" value="ECO:0007669"/>
    <property type="project" value="UniProtKB-KW"/>
</dbReference>
<dbReference type="InterPro" id="IPR006483">
    <property type="entry name" value="CRISPR-assoc_Cas3_HD"/>
</dbReference>
<dbReference type="PANTHER" id="PTHR47959:SF16">
    <property type="entry name" value="CRISPR-ASSOCIATED NUCLEASE_HELICASE CAS3-RELATED"/>
    <property type="match status" value="1"/>
</dbReference>
<keyword evidence="8" id="KW-0067">ATP-binding</keyword>
<dbReference type="InterPro" id="IPR006474">
    <property type="entry name" value="Helicase_Cas3_CRISPR-ass_core"/>
</dbReference>
<evidence type="ECO:0000259" key="11">
    <source>
        <dbReference type="PROSITE" id="PS51194"/>
    </source>
</evidence>
<organism evidence="13 14">
    <name type="scientific">Limisphaera ngatamarikiensis</name>
    <dbReference type="NCBI Taxonomy" id="1324935"/>
    <lineage>
        <taxon>Bacteria</taxon>
        <taxon>Pseudomonadati</taxon>
        <taxon>Verrucomicrobiota</taxon>
        <taxon>Verrucomicrobiia</taxon>
        <taxon>Limisphaerales</taxon>
        <taxon>Limisphaeraceae</taxon>
        <taxon>Limisphaera</taxon>
    </lineage>
</organism>
<evidence type="ECO:0000256" key="1">
    <source>
        <dbReference type="ARBA" id="ARBA00006847"/>
    </source>
</evidence>
<keyword evidence="14" id="KW-1185">Reference proteome</keyword>
<comment type="similarity">
    <text evidence="2">In the central section; belongs to the CRISPR-associated helicase Cas3 family.</text>
</comment>
<evidence type="ECO:0000256" key="2">
    <source>
        <dbReference type="ARBA" id="ARBA00009046"/>
    </source>
</evidence>
<dbReference type="Pfam" id="PF18019">
    <property type="entry name" value="Cas3_HD"/>
    <property type="match status" value="1"/>
</dbReference>
<keyword evidence="4" id="KW-0479">Metal-binding</keyword>
<evidence type="ECO:0000256" key="5">
    <source>
        <dbReference type="ARBA" id="ARBA00022741"/>
    </source>
</evidence>
<sequence>MGKTAAVVLAWLWNRLYTLPHPPSPNGSSKPQPNHVAHKPWPRRLVYCLPMRTLVEQTAENIQRWLANLWEKRDALALSDSALAELHWMAGDRSPDHPAHSPLILMGGQQLESHLRDWDLYPEKPCIVIGTQDMLLSRALNRGYGMSRYRWPIHFALLNNDCLWVVDETQLMGVGLETTAQLDAFRQFLGNGRPGTVGPAATWWLSATLDADRLNTVDHTPPNGGWPNLILDDRDLALESVRARVHAPKKLVRAEIDLSDSTLPNYANLVADLVLERHVQGSLTLVILNRVNRAQEVYSRLKAMAPHADLALVHSRFRPPDRRKHEEVLKQPGSRIVIATQAVEAGIDISAQTLITELAPWSSMVQRFGRCNRYGEFGSGEASIIWIDIAPRSENSDLCQPYTCAELHDARERLKNLQDASPIHLQRIDPPVTSDIRPVLRRKDILELFDTTPDLAGHDLDISRFIRDHEGTDVQVFWRALNGQEPSQNQPEPAPGELCQVSLASFQAFLRSLTKRSGTHQLWPVWIWNPLAEQWEEARVPQHPRPGATYLVNVDAGGYSSELGWFGTADHAPHIPLITPSDNLSTQCADLGQGYSGDPSSLRGVWVTLTEHTRHVCTETHNLVSSLAPELTQLDLREPPANILVTAARWHDLGKAHEVFQHMLRGDDSSRAQQLWAKAKAPARPASRRYFRHELASALAWLLTQPESHPERDLVAYLIASHHGKVRLSLRSMPGEEPPPDRPDARIARGIVEGDLLPPEAFAAIEVTPPAEPLRLTLDLMEMGRNSSGHPSWLERMLALRDRLGPFRLAWLETLLRAADARASAAESRQNANTQTSNTSNPQI</sequence>
<dbReference type="PANTHER" id="PTHR47959">
    <property type="entry name" value="ATP-DEPENDENT RNA HELICASE RHLE-RELATED"/>
    <property type="match status" value="1"/>
</dbReference>
<evidence type="ECO:0000256" key="3">
    <source>
        <dbReference type="ARBA" id="ARBA00022722"/>
    </source>
</evidence>
<keyword evidence="9" id="KW-0051">Antiviral defense</keyword>
<evidence type="ECO:0000256" key="7">
    <source>
        <dbReference type="ARBA" id="ARBA00022806"/>
    </source>
</evidence>
<dbReference type="NCBIfam" id="TIGR01596">
    <property type="entry name" value="cas3_HD"/>
    <property type="match status" value="1"/>
</dbReference>